<feature type="signal peptide" evidence="9">
    <location>
        <begin position="1"/>
        <end position="17"/>
    </location>
</feature>
<name>A0ABD2MWG5_9CUCU</name>
<feature type="transmembrane region" description="Helical" evidence="8">
    <location>
        <begin position="480"/>
        <end position="502"/>
    </location>
</feature>
<feature type="transmembrane region" description="Helical" evidence="8">
    <location>
        <begin position="441"/>
        <end position="459"/>
    </location>
</feature>
<evidence type="ECO:0000256" key="9">
    <source>
        <dbReference type="SAM" id="SignalP"/>
    </source>
</evidence>
<proteinExistence type="inferred from homology"/>
<dbReference type="AlphaFoldDB" id="A0ABD2MWG5"/>
<dbReference type="EMBL" id="JABFTP020000042">
    <property type="protein sequence ID" value="KAL3270825.1"/>
    <property type="molecule type" value="Genomic_DNA"/>
</dbReference>
<feature type="transmembrane region" description="Helical" evidence="8">
    <location>
        <begin position="648"/>
        <end position="669"/>
    </location>
</feature>
<comment type="similarity">
    <text evidence="2">Belongs to the SID1 family.</text>
</comment>
<dbReference type="Proteomes" id="UP001516400">
    <property type="component" value="Unassembled WGS sequence"/>
</dbReference>
<gene>
    <name evidence="10" type="ORF">HHI36_021345</name>
</gene>
<feature type="transmembrane region" description="Helical" evidence="8">
    <location>
        <begin position="681"/>
        <end position="701"/>
    </location>
</feature>
<sequence>MNSRIFLFILVIPFVSALQPIIEKLEYNVNYTYEVNKDLEYILQFSGEYMSYPLRVTIDNVTAEARNPLMVVARQPDQLLSWQIPLLVESDSGIKPYNKTSRTLCKDILANVSGYPEVIEENPIVTISTSSIRNIAFSINVDYQRDFYVELSKDYEFTITPSEPRYFFYNFSMNNSKIDDDSNYHTVILEVESSDEVCMTVSIQNASCPVLDLNQDITYRGFYETVNTRGGITIPKFKFPLGFYVVFVAKADDTDCTGKIGVFEPDRLKNIIFRIKPSISYNDYVNAVIATLASIALFYALFGIGFTYWSFKDFIPRRMQYAIEFNPESVPATPTGPGDNASFDETEYDTISEASLDKNSRLYKSELYLSDLARKDPRVLKRKSYLYLYNVLTVALFYGLPVVQLVITYQRVLNETGEQDSCYYNFLCAHPVGVISDFNHVFSNIGYVLFGILFLWITYRRAIQHEDLEFDRQYGIPEHFGLFYSMGVALIMEGVLSGSYHICPNHSNFQFDSSFMYVMAVLCMVKLYQNRHPDINATAYATFGVLALTIVFGMVGILAGNVYFWIFFTIVYILTCLFLSLQIYFMGCWKCDVGAPVRVYRAIIRDFQVGPLNVIKPVHKARMVLLIIGNICNWSLAAWGLYDHQKDFALFLLAVFMANTLLYFFFYIFMKLIHRERIKSITWFFLLCSITCAMSAMYFFMHKSISWAKTPAESRQFNQECKLLRFYDFHDIWHFLSAVGMFFTFMVLLTLDDDLSHKNRATIPVF</sequence>
<organism evidence="10 11">
    <name type="scientific">Cryptolaemus montrouzieri</name>
    <dbReference type="NCBI Taxonomy" id="559131"/>
    <lineage>
        <taxon>Eukaryota</taxon>
        <taxon>Metazoa</taxon>
        <taxon>Ecdysozoa</taxon>
        <taxon>Arthropoda</taxon>
        <taxon>Hexapoda</taxon>
        <taxon>Insecta</taxon>
        <taxon>Pterygota</taxon>
        <taxon>Neoptera</taxon>
        <taxon>Endopterygota</taxon>
        <taxon>Coleoptera</taxon>
        <taxon>Polyphaga</taxon>
        <taxon>Cucujiformia</taxon>
        <taxon>Coccinelloidea</taxon>
        <taxon>Coccinellidae</taxon>
        <taxon>Scymninae</taxon>
        <taxon>Scymnini</taxon>
        <taxon>Cryptolaemus</taxon>
    </lineage>
</organism>
<evidence type="ECO:0000256" key="7">
    <source>
        <dbReference type="ARBA" id="ARBA00023180"/>
    </source>
</evidence>
<feature type="transmembrane region" description="Helical" evidence="8">
    <location>
        <begin position="385"/>
        <end position="407"/>
    </location>
</feature>
<keyword evidence="3 8" id="KW-0812">Transmembrane</keyword>
<evidence type="ECO:0000256" key="2">
    <source>
        <dbReference type="ARBA" id="ARBA00006618"/>
    </source>
</evidence>
<dbReference type="Pfam" id="PF13965">
    <property type="entry name" value="SID-1_RNA_chan"/>
    <property type="match status" value="1"/>
</dbReference>
<feature type="transmembrane region" description="Helical" evidence="8">
    <location>
        <begin position="284"/>
        <end position="309"/>
    </location>
</feature>
<dbReference type="InterPro" id="IPR025958">
    <property type="entry name" value="SID1_TM_fam"/>
</dbReference>
<evidence type="ECO:0000256" key="4">
    <source>
        <dbReference type="ARBA" id="ARBA00022729"/>
    </source>
</evidence>
<evidence type="ECO:0000256" key="1">
    <source>
        <dbReference type="ARBA" id="ARBA00004141"/>
    </source>
</evidence>
<feature type="chain" id="PRO_5044775970" description="SID1 transmembrane family member 1-like" evidence="9">
    <location>
        <begin position="18"/>
        <end position="766"/>
    </location>
</feature>
<comment type="caution">
    <text evidence="10">The sequence shown here is derived from an EMBL/GenBank/DDBJ whole genome shotgun (WGS) entry which is preliminary data.</text>
</comment>
<accession>A0ABD2MWG5</accession>
<dbReference type="PANTHER" id="PTHR12185">
    <property type="entry name" value="SID1 TRANSMEMBRANE FAMILY MEMEBER"/>
    <property type="match status" value="1"/>
</dbReference>
<evidence type="ECO:0008006" key="12">
    <source>
        <dbReference type="Google" id="ProtNLM"/>
    </source>
</evidence>
<reference evidence="10 11" key="1">
    <citation type="journal article" date="2021" name="BMC Biol.">
        <title>Horizontally acquired antibacterial genes associated with adaptive radiation of ladybird beetles.</title>
        <authorList>
            <person name="Li H.S."/>
            <person name="Tang X.F."/>
            <person name="Huang Y.H."/>
            <person name="Xu Z.Y."/>
            <person name="Chen M.L."/>
            <person name="Du X.Y."/>
            <person name="Qiu B.Y."/>
            <person name="Chen P.T."/>
            <person name="Zhang W."/>
            <person name="Slipinski A."/>
            <person name="Escalona H.E."/>
            <person name="Waterhouse R.M."/>
            <person name="Zwick A."/>
            <person name="Pang H."/>
        </authorList>
    </citation>
    <scope>NUCLEOTIDE SEQUENCE [LARGE SCALE GENOMIC DNA]</scope>
    <source>
        <strain evidence="10">SYSU2018</strain>
    </source>
</reference>
<feature type="transmembrane region" description="Helical" evidence="8">
    <location>
        <begin position="732"/>
        <end position="751"/>
    </location>
</feature>
<protein>
    <recommendedName>
        <fullName evidence="12">SID1 transmembrane family member 1-like</fullName>
    </recommendedName>
</protein>
<keyword evidence="4 9" id="KW-0732">Signal</keyword>
<evidence type="ECO:0000313" key="10">
    <source>
        <dbReference type="EMBL" id="KAL3270825.1"/>
    </source>
</evidence>
<keyword evidence="11" id="KW-1185">Reference proteome</keyword>
<dbReference type="PANTHER" id="PTHR12185:SF14">
    <property type="entry name" value="CHOLESTEROL UPTAKE PROTEIN 1"/>
    <property type="match status" value="1"/>
</dbReference>
<feature type="transmembrane region" description="Helical" evidence="8">
    <location>
        <begin position="565"/>
        <end position="585"/>
    </location>
</feature>
<evidence type="ECO:0000256" key="8">
    <source>
        <dbReference type="SAM" id="Phobius"/>
    </source>
</evidence>
<evidence type="ECO:0000256" key="3">
    <source>
        <dbReference type="ARBA" id="ARBA00022692"/>
    </source>
</evidence>
<evidence type="ECO:0000313" key="11">
    <source>
        <dbReference type="Proteomes" id="UP001516400"/>
    </source>
</evidence>
<dbReference type="GO" id="GO:0016020">
    <property type="term" value="C:membrane"/>
    <property type="evidence" value="ECO:0007669"/>
    <property type="project" value="UniProtKB-SubCell"/>
</dbReference>
<keyword evidence="6 8" id="KW-0472">Membrane</keyword>
<evidence type="ECO:0000256" key="6">
    <source>
        <dbReference type="ARBA" id="ARBA00023136"/>
    </source>
</evidence>
<feature type="transmembrane region" description="Helical" evidence="8">
    <location>
        <begin position="540"/>
        <end position="559"/>
    </location>
</feature>
<keyword evidence="7" id="KW-0325">Glycoprotein</keyword>
<keyword evidence="5 8" id="KW-1133">Transmembrane helix</keyword>
<comment type="subcellular location">
    <subcellularLocation>
        <location evidence="1">Membrane</location>
        <topology evidence="1">Multi-pass membrane protein</topology>
    </subcellularLocation>
</comment>
<evidence type="ECO:0000256" key="5">
    <source>
        <dbReference type="ARBA" id="ARBA00022989"/>
    </source>
</evidence>